<dbReference type="PANTHER" id="PTHR46919:SF2">
    <property type="entry name" value="SACSIN"/>
    <property type="match status" value="1"/>
</dbReference>
<keyword evidence="2" id="KW-1185">Reference proteome</keyword>
<organism evidence="1 2">
    <name type="scientific">Xenoophorus captivus</name>
    <dbReference type="NCBI Taxonomy" id="1517983"/>
    <lineage>
        <taxon>Eukaryota</taxon>
        <taxon>Metazoa</taxon>
        <taxon>Chordata</taxon>
        <taxon>Craniata</taxon>
        <taxon>Vertebrata</taxon>
        <taxon>Euteleostomi</taxon>
        <taxon>Actinopterygii</taxon>
        <taxon>Neopterygii</taxon>
        <taxon>Teleostei</taxon>
        <taxon>Neoteleostei</taxon>
        <taxon>Acanthomorphata</taxon>
        <taxon>Ovalentaria</taxon>
        <taxon>Atherinomorphae</taxon>
        <taxon>Cyprinodontiformes</taxon>
        <taxon>Goodeidae</taxon>
        <taxon>Xenoophorus</taxon>
    </lineage>
</organism>
<dbReference type="EMBL" id="JAHRIN010073138">
    <property type="protein sequence ID" value="MEQ2216902.1"/>
    <property type="molecule type" value="Genomic_DNA"/>
</dbReference>
<reference evidence="1 2" key="1">
    <citation type="submission" date="2021-06" db="EMBL/GenBank/DDBJ databases">
        <authorList>
            <person name="Palmer J.M."/>
        </authorList>
    </citation>
    <scope>NUCLEOTIDE SEQUENCE [LARGE SCALE GENOMIC DNA]</scope>
    <source>
        <strain evidence="1 2">XC_2019</strain>
        <tissue evidence="1">Muscle</tissue>
    </source>
</reference>
<dbReference type="PANTHER" id="PTHR46919">
    <property type="entry name" value="ZINC FINGER, C3HC4 TYPE (RING FINGER) FAMILY PROTEIN"/>
    <property type="match status" value="1"/>
</dbReference>
<evidence type="ECO:0000313" key="1">
    <source>
        <dbReference type="EMBL" id="MEQ2216902.1"/>
    </source>
</evidence>
<sequence>MVSQKRFVPETFWTDLCQGNQHVTKQARNLVREPGMKHEVTEDDIINFANQLELEAKESEVSDQTKTELRQKSVFLFREALSNDKHEMLLRRIADIKFIYPVKIQEDLCNYHQPFASENTTVQIRGSLIDGDPKHQDLVWSSTPIIHLPVYISQKVSQKMKYAGAHKQPPSENVTRNMRNICQSPCETEQLIKTRADVFRRAYAYLQANGFDGQTLCGLPVVLVEKDTVLFKADGVCLSLSHDLDFRPYLYKISSQDAMYAEFFQKVGVKKEATAEQYCNVLAA</sequence>
<dbReference type="Proteomes" id="UP001434883">
    <property type="component" value="Unassembled WGS sequence"/>
</dbReference>
<accession>A0ABV0S8K9</accession>
<name>A0ABV0S8K9_9TELE</name>
<proteinExistence type="predicted"/>
<gene>
    <name evidence="1" type="ORF">XENOCAPTIV_024907</name>
</gene>
<evidence type="ECO:0000313" key="2">
    <source>
        <dbReference type="Proteomes" id="UP001434883"/>
    </source>
</evidence>
<protein>
    <submittedName>
        <fullName evidence="1">Uncharacterized protein</fullName>
    </submittedName>
</protein>
<comment type="caution">
    <text evidence="1">The sequence shown here is derived from an EMBL/GenBank/DDBJ whole genome shotgun (WGS) entry which is preliminary data.</text>
</comment>
<feature type="non-terminal residue" evidence="1">
    <location>
        <position position="284"/>
    </location>
</feature>